<proteinExistence type="predicted"/>
<feature type="transmembrane region" description="Helical" evidence="9">
    <location>
        <begin position="366"/>
        <end position="386"/>
    </location>
</feature>
<feature type="domain" description="PGG" evidence="10">
    <location>
        <begin position="293"/>
        <end position="418"/>
    </location>
</feature>
<reference evidence="11 12" key="1">
    <citation type="journal article" date="2018" name="Nat. Genet.">
        <title>The Rosa genome provides new insights in the design of modern roses.</title>
        <authorList>
            <person name="Bendahmane M."/>
        </authorList>
    </citation>
    <scope>NUCLEOTIDE SEQUENCE [LARGE SCALE GENOMIC DNA]</scope>
    <source>
        <strain evidence="12">cv. Old Blush</strain>
    </source>
</reference>
<dbReference type="PROSITE" id="PS50297">
    <property type="entry name" value="ANK_REP_REGION"/>
    <property type="match status" value="1"/>
</dbReference>
<feature type="repeat" description="ANK" evidence="7">
    <location>
        <begin position="115"/>
        <end position="136"/>
    </location>
</feature>
<dbReference type="Gene3D" id="1.25.40.20">
    <property type="entry name" value="Ankyrin repeat-containing domain"/>
    <property type="match status" value="1"/>
</dbReference>
<keyword evidence="4 9" id="KW-1133">Transmembrane helix</keyword>
<gene>
    <name evidence="11" type="ORF">RchiOBHm_Chr1g0341001</name>
</gene>
<dbReference type="PROSITE" id="PS50088">
    <property type="entry name" value="ANK_REPEAT"/>
    <property type="match status" value="1"/>
</dbReference>
<evidence type="ECO:0000256" key="7">
    <source>
        <dbReference type="PROSITE-ProRule" id="PRU00023"/>
    </source>
</evidence>
<sequence length="497" mass="56448">MEIREDHHEDDTTKALYEAAVADSVSSFKTLIQKDPLILDEVSLTHFSETPLHISALLGNIDFTKAILTHNWRLATVRDSLRRLPLLLAAAEGQKEIVQALLKAYPAACLFPDQYGRIPLHYAAMRGHAEVLVELMHTMPKSVMLRVLDRGDTVFHLCVAYNQLECLKLLVEEVGDNRDLLNARAGCDGGMTILELAVMLRQIETIKYLLSLPAVQAEANVVHGKVLNMLENSPRESVSLEIQRVLMDAGIMRNGKNENEKQLPLPNNKSKKDGKKGRKGSKKVNEKRSESGNWVEEKRGMLMVVATMISTMTFQAAINPPGGFWQEMNTNTVFDGVPYCSMRDPCLPGTAVSRYMHPEYFNCFQIFNTISFLCSLCITLLLISGFRLHKRVLVWLLSIVMCLTLTFLALAFRAGSYMIRPEGIQYGYRDRIRFLAYGSWFWVPLLLLVALYHTIRLLVWLVRKLWRLIYHKIKKTSSNDGNQHQPPSNSHENNSYV</sequence>
<organism evidence="11 12">
    <name type="scientific">Rosa chinensis</name>
    <name type="common">China rose</name>
    <dbReference type="NCBI Taxonomy" id="74649"/>
    <lineage>
        <taxon>Eukaryota</taxon>
        <taxon>Viridiplantae</taxon>
        <taxon>Streptophyta</taxon>
        <taxon>Embryophyta</taxon>
        <taxon>Tracheophyta</taxon>
        <taxon>Spermatophyta</taxon>
        <taxon>Magnoliopsida</taxon>
        <taxon>eudicotyledons</taxon>
        <taxon>Gunneridae</taxon>
        <taxon>Pentapetalae</taxon>
        <taxon>rosids</taxon>
        <taxon>fabids</taxon>
        <taxon>Rosales</taxon>
        <taxon>Rosaceae</taxon>
        <taxon>Rosoideae</taxon>
        <taxon>Rosoideae incertae sedis</taxon>
        <taxon>Rosa</taxon>
    </lineage>
</organism>
<evidence type="ECO:0000256" key="6">
    <source>
        <dbReference type="ARBA" id="ARBA00023136"/>
    </source>
</evidence>
<dbReference type="AlphaFoldDB" id="A0A2P6SDN0"/>
<keyword evidence="12" id="KW-1185">Reference proteome</keyword>
<evidence type="ECO:0000256" key="3">
    <source>
        <dbReference type="ARBA" id="ARBA00022737"/>
    </source>
</evidence>
<dbReference type="SUPFAM" id="SSF48403">
    <property type="entry name" value="Ankyrin repeat"/>
    <property type="match status" value="1"/>
</dbReference>
<evidence type="ECO:0000256" key="9">
    <source>
        <dbReference type="SAM" id="Phobius"/>
    </source>
</evidence>
<keyword evidence="5 7" id="KW-0040">ANK repeat</keyword>
<keyword evidence="6 9" id="KW-0472">Membrane</keyword>
<evidence type="ECO:0000313" key="11">
    <source>
        <dbReference type="EMBL" id="PRQ56774.1"/>
    </source>
</evidence>
<dbReference type="OrthoDB" id="1165447at2759"/>
<evidence type="ECO:0000256" key="1">
    <source>
        <dbReference type="ARBA" id="ARBA00004141"/>
    </source>
</evidence>
<dbReference type="PANTHER" id="PTHR24186">
    <property type="entry name" value="PROTEIN PHOSPHATASE 1 REGULATORY SUBUNIT"/>
    <property type="match status" value="1"/>
</dbReference>
<evidence type="ECO:0000256" key="4">
    <source>
        <dbReference type="ARBA" id="ARBA00022989"/>
    </source>
</evidence>
<dbReference type="EMBL" id="PDCK01000039">
    <property type="protein sequence ID" value="PRQ56774.1"/>
    <property type="molecule type" value="Genomic_DNA"/>
</dbReference>
<dbReference type="Pfam" id="PF12796">
    <property type="entry name" value="Ank_2"/>
    <property type="match status" value="1"/>
</dbReference>
<feature type="compositionally biased region" description="Basic and acidic residues" evidence="8">
    <location>
        <begin position="283"/>
        <end position="292"/>
    </location>
</feature>
<name>A0A2P6SDN0_ROSCH</name>
<dbReference type="PANTHER" id="PTHR24186:SF37">
    <property type="entry name" value="PGG DOMAIN-CONTAINING PROTEIN"/>
    <property type="match status" value="1"/>
</dbReference>
<evidence type="ECO:0000259" key="10">
    <source>
        <dbReference type="Pfam" id="PF13962"/>
    </source>
</evidence>
<feature type="compositionally biased region" description="Basic residues" evidence="8">
    <location>
        <begin position="272"/>
        <end position="282"/>
    </location>
</feature>
<dbReference type="STRING" id="74649.A0A2P6SDN0"/>
<dbReference type="GO" id="GO:0005886">
    <property type="term" value="C:plasma membrane"/>
    <property type="evidence" value="ECO:0007669"/>
    <property type="project" value="TreeGrafter"/>
</dbReference>
<evidence type="ECO:0000256" key="5">
    <source>
        <dbReference type="ARBA" id="ARBA00023043"/>
    </source>
</evidence>
<dbReference type="InterPro" id="IPR036770">
    <property type="entry name" value="Ankyrin_rpt-contain_sf"/>
</dbReference>
<dbReference type="SMART" id="SM00248">
    <property type="entry name" value="ANK"/>
    <property type="match status" value="5"/>
</dbReference>
<dbReference type="Gramene" id="PRQ56774">
    <property type="protein sequence ID" value="PRQ56774"/>
    <property type="gene ID" value="RchiOBHm_Chr1g0341001"/>
</dbReference>
<comment type="caution">
    <text evidence="11">The sequence shown here is derived from an EMBL/GenBank/DDBJ whole genome shotgun (WGS) entry which is preliminary data.</text>
</comment>
<evidence type="ECO:0000256" key="8">
    <source>
        <dbReference type="SAM" id="MobiDB-lite"/>
    </source>
</evidence>
<keyword evidence="3" id="KW-0677">Repeat</keyword>
<keyword evidence="2 9" id="KW-0812">Transmembrane</keyword>
<dbReference type="OMA" id="MELMSIC"/>
<feature type="transmembrane region" description="Helical" evidence="9">
    <location>
        <begin position="393"/>
        <end position="419"/>
    </location>
</feature>
<dbReference type="Proteomes" id="UP000238479">
    <property type="component" value="Chromosome 1"/>
</dbReference>
<protein>
    <submittedName>
        <fullName evidence="11">Putative ankyrin repeat-containing domain, PGG domain-containing protein</fullName>
    </submittedName>
</protein>
<feature type="region of interest" description="Disordered" evidence="8">
    <location>
        <begin position="477"/>
        <end position="497"/>
    </location>
</feature>
<accession>A0A2P6SDN0</accession>
<dbReference type="InterPro" id="IPR026961">
    <property type="entry name" value="PGG_dom"/>
</dbReference>
<evidence type="ECO:0000313" key="12">
    <source>
        <dbReference type="Proteomes" id="UP000238479"/>
    </source>
</evidence>
<dbReference type="Pfam" id="PF13962">
    <property type="entry name" value="PGG"/>
    <property type="match status" value="1"/>
</dbReference>
<evidence type="ECO:0000256" key="2">
    <source>
        <dbReference type="ARBA" id="ARBA00022692"/>
    </source>
</evidence>
<feature type="transmembrane region" description="Helical" evidence="9">
    <location>
        <begin position="439"/>
        <end position="462"/>
    </location>
</feature>
<dbReference type="InterPro" id="IPR002110">
    <property type="entry name" value="Ankyrin_rpt"/>
</dbReference>
<comment type="subcellular location">
    <subcellularLocation>
        <location evidence="1">Membrane</location>
        <topology evidence="1">Multi-pass membrane protein</topology>
    </subcellularLocation>
</comment>
<feature type="region of interest" description="Disordered" evidence="8">
    <location>
        <begin position="256"/>
        <end position="292"/>
    </location>
</feature>